<accession>A0A4R3K8R2</accession>
<evidence type="ECO:0000259" key="2">
    <source>
        <dbReference type="Pfam" id="PF14341"/>
    </source>
</evidence>
<dbReference type="RefSeq" id="WP_132770326.1">
    <property type="nucleotide sequence ID" value="NZ_SMAB01000023.1"/>
</dbReference>
<sequence>MFPLQVMRNERGSALVMVLVLTIVVGILGTSLIYLTSVHHQNILRQELKQQSYYAAEAGVKEAIKKIEEDGTDQLTMPLTKTLSDQPTITFYVPNPNTTDGKIVSIGTAKLGDQLEATTEISFKLNTKHIISELENNKLFQYTLFNSVDDSNAGGLKQGGNHNLYLGIEINDAAPNGYLVNNITIHGDVYAKNYFLYREGDKGVHFNGARLNSYQNKAFYQIIFDDQKDKDDQKDTNDTPKWKQVELTEANVGIFFSGVTLNNHEEKIGYNHNHGNEFENVLNVLSPKLKTIQGIGKDVHITNENKDEIIDRIYQETNGYLHVLGDFIVDEGVEITFPKDFVVVADGGIMIGAKAGNNSNSAVKLKGTNILLIGKGYLSYTQANIDRSPIKDSKYRSNYLNIRNGNGHSAWNDMSVLISHHAEIDGWILGSNHVVFDYKDNDLSGQNLVKIRDGVIADEILFPADMILGDNSTTIESWAVK</sequence>
<dbReference type="EMBL" id="SMAB01000023">
    <property type="protein sequence ID" value="TCS79051.1"/>
    <property type="molecule type" value="Genomic_DNA"/>
</dbReference>
<feature type="transmembrane region" description="Helical" evidence="1">
    <location>
        <begin position="12"/>
        <end position="35"/>
    </location>
</feature>
<organism evidence="3 4">
    <name type="scientific">Tepidibacillus fermentans</name>
    <dbReference type="NCBI Taxonomy" id="1281767"/>
    <lineage>
        <taxon>Bacteria</taxon>
        <taxon>Bacillati</taxon>
        <taxon>Bacillota</taxon>
        <taxon>Bacilli</taxon>
        <taxon>Bacillales</taxon>
        <taxon>Bacillaceae</taxon>
        <taxon>Tepidibacillus</taxon>
    </lineage>
</organism>
<dbReference type="Pfam" id="PF14341">
    <property type="entry name" value="PilX_N"/>
    <property type="match status" value="1"/>
</dbReference>
<reference evidence="3 4" key="1">
    <citation type="submission" date="2019-03" db="EMBL/GenBank/DDBJ databases">
        <title>Genomic Encyclopedia of Type Strains, Phase IV (KMG-IV): sequencing the most valuable type-strain genomes for metagenomic binning, comparative biology and taxonomic classification.</title>
        <authorList>
            <person name="Goeker M."/>
        </authorList>
    </citation>
    <scope>NUCLEOTIDE SEQUENCE [LARGE SCALE GENOMIC DNA]</scope>
    <source>
        <strain evidence="3 4">DSM 23802</strain>
    </source>
</reference>
<gene>
    <name evidence="3" type="ORF">EDD72_12312</name>
</gene>
<dbReference type="InterPro" id="IPR025746">
    <property type="entry name" value="PilX_N_dom"/>
</dbReference>
<dbReference type="AlphaFoldDB" id="A0A4R3K8R2"/>
<keyword evidence="1" id="KW-1133">Transmembrane helix</keyword>
<keyword evidence="1" id="KW-0472">Membrane</keyword>
<dbReference type="Proteomes" id="UP000295788">
    <property type="component" value="Unassembled WGS sequence"/>
</dbReference>
<keyword evidence="4" id="KW-1185">Reference proteome</keyword>
<evidence type="ECO:0000313" key="3">
    <source>
        <dbReference type="EMBL" id="TCS79051.1"/>
    </source>
</evidence>
<comment type="caution">
    <text evidence="3">The sequence shown here is derived from an EMBL/GenBank/DDBJ whole genome shotgun (WGS) entry which is preliminary data.</text>
</comment>
<keyword evidence="1" id="KW-0812">Transmembrane</keyword>
<name>A0A4R3K8R2_9BACI</name>
<feature type="domain" description="Type 4 fimbrial biogenesis protein PilX N-terminal" evidence="2">
    <location>
        <begin position="11"/>
        <end position="60"/>
    </location>
</feature>
<evidence type="ECO:0000256" key="1">
    <source>
        <dbReference type="SAM" id="Phobius"/>
    </source>
</evidence>
<evidence type="ECO:0000313" key="4">
    <source>
        <dbReference type="Proteomes" id="UP000295788"/>
    </source>
</evidence>
<protein>
    <recommendedName>
        <fullName evidence="2">Type 4 fimbrial biogenesis protein PilX N-terminal domain-containing protein</fullName>
    </recommendedName>
</protein>
<proteinExistence type="predicted"/>